<keyword evidence="2" id="KW-1185">Reference proteome</keyword>
<dbReference type="Proteomes" id="UP000198816">
    <property type="component" value="Unassembled WGS sequence"/>
</dbReference>
<dbReference type="AlphaFoldDB" id="A0A1H3D592"/>
<accession>A0A1H3D592</accession>
<sequence length="116" mass="12737">MSWDQIKEQVEKNENVRTFTMEVLRDAHGAGKLGVNVRAEISQTLAGIGLGHVPQDLPSYQHEQVRLFKRGTPVGQLIESVLSPGEQNDKSLAGRFGAQGPDYAAIVEKIRELVGE</sequence>
<reference evidence="2" key="1">
    <citation type="submission" date="2016-10" db="EMBL/GenBank/DDBJ databases">
        <authorList>
            <person name="Varghese N."/>
            <person name="Submissions S."/>
        </authorList>
    </citation>
    <scope>NUCLEOTIDE SEQUENCE [LARGE SCALE GENOMIC DNA]</scope>
    <source>
        <strain evidence="2">DSM 217</strain>
    </source>
</reference>
<protein>
    <submittedName>
        <fullName evidence="1">Uncharacterized protein</fullName>
    </submittedName>
</protein>
<dbReference type="OrthoDB" id="3688103at2"/>
<evidence type="ECO:0000313" key="1">
    <source>
        <dbReference type="EMBL" id="SDX61545.1"/>
    </source>
</evidence>
<proteinExistence type="predicted"/>
<dbReference type="EMBL" id="FNNZ01000042">
    <property type="protein sequence ID" value="SDX61545.1"/>
    <property type="molecule type" value="Genomic_DNA"/>
</dbReference>
<dbReference type="RefSeq" id="WP_093038269.1">
    <property type="nucleotide sequence ID" value="NZ_FNNZ01000042.1"/>
</dbReference>
<name>A0A1H3D592_THIRO</name>
<gene>
    <name evidence="1" type="ORF">SAMN05421783_14219</name>
</gene>
<organism evidence="1 2">
    <name type="scientific">Thiocapsa roseopersicina</name>
    <dbReference type="NCBI Taxonomy" id="1058"/>
    <lineage>
        <taxon>Bacteria</taxon>
        <taxon>Pseudomonadati</taxon>
        <taxon>Pseudomonadota</taxon>
        <taxon>Gammaproteobacteria</taxon>
        <taxon>Chromatiales</taxon>
        <taxon>Chromatiaceae</taxon>
        <taxon>Thiocapsa</taxon>
    </lineage>
</organism>
<evidence type="ECO:0000313" key="2">
    <source>
        <dbReference type="Proteomes" id="UP000198816"/>
    </source>
</evidence>